<evidence type="ECO:0000313" key="3">
    <source>
        <dbReference type="Proteomes" id="UP000719766"/>
    </source>
</evidence>
<dbReference type="GeneID" id="64599928"/>
<proteinExistence type="predicted"/>
<name>A0A9P7DLI4_9AGAM</name>
<dbReference type="AlphaFoldDB" id="A0A9P7DLI4"/>
<evidence type="ECO:0000313" key="2">
    <source>
        <dbReference type="EMBL" id="KAG1797802.1"/>
    </source>
</evidence>
<dbReference type="OrthoDB" id="2676448at2759"/>
<reference evidence="2" key="1">
    <citation type="journal article" date="2020" name="New Phytol.">
        <title>Comparative genomics reveals dynamic genome evolution in host specialist ectomycorrhizal fungi.</title>
        <authorList>
            <person name="Lofgren L.A."/>
            <person name="Nguyen N.H."/>
            <person name="Vilgalys R."/>
            <person name="Ruytinx J."/>
            <person name="Liao H.L."/>
            <person name="Branco S."/>
            <person name="Kuo A."/>
            <person name="LaButti K."/>
            <person name="Lipzen A."/>
            <person name="Andreopoulos W."/>
            <person name="Pangilinan J."/>
            <person name="Riley R."/>
            <person name="Hundley H."/>
            <person name="Na H."/>
            <person name="Barry K."/>
            <person name="Grigoriev I.V."/>
            <person name="Stajich J.E."/>
            <person name="Kennedy P.G."/>
        </authorList>
    </citation>
    <scope>NUCLEOTIDE SEQUENCE</scope>
    <source>
        <strain evidence="2">S12</strain>
    </source>
</reference>
<dbReference type="RefSeq" id="XP_041162755.1">
    <property type="nucleotide sequence ID" value="XM_041306164.1"/>
</dbReference>
<feature type="region of interest" description="Disordered" evidence="1">
    <location>
        <begin position="259"/>
        <end position="280"/>
    </location>
</feature>
<evidence type="ECO:0000256" key="1">
    <source>
        <dbReference type="SAM" id="MobiDB-lite"/>
    </source>
</evidence>
<comment type="caution">
    <text evidence="2">The sequence shown here is derived from an EMBL/GenBank/DDBJ whole genome shotgun (WGS) entry which is preliminary data.</text>
</comment>
<dbReference type="Proteomes" id="UP000719766">
    <property type="component" value="Unassembled WGS sequence"/>
</dbReference>
<keyword evidence="3" id="KW-1185">Reference proteome</keyword>
<gene>
    <name evidence="2" type="ORF">HD556DRAFT_1440763</name>
</gene>
<accession>A0A9P7DLI4</accession>
<dbReference type="EMBL" id="JABBWE010000015">
    <property type="protein sequence ID" value="KAG1797802.1"/>
    <property type="molecule type" value="Genomic_DNA"/>
</dbReference>
<sequence length="280" mass="32198">MHIAINQAQIQVDGAYLKLQNAEAMASHLEIQLGIDKQWEIGSEPYSQFRQEASLLTYRTALDDLERLVVMHLFELLKLSLSGTGYKLHQQISKALQRRLEAIQTALNRYNMQAAALSHSDIHTLDWTKPAHREAMVKYFKLKCAQEEIQHLNVEICRVRTAIRDKEFTVNAAIDSLLISNEPVRLELQRQWCRHAAVNAVHLCRLDRIMSQESFSGKRDLGTRLKDMSSCEIPEIICTADHQEQFEQRMTALTMLRSDEQSGGDILEHEKQGQDIYDDP</sequence>
<organism evidence="2 3">
    <name type="scientific">Suillus plorans</name>
    <dbReference type="NCBI Taxonomy" id="116603"/>
    <lineage>
        <taxon>Eukaryota</taxon>
        <taxon>Fungi</taxon>
        <taxon>Dikarya</taxon>
        <taxon>Basidiomycota</taxon>
        <taxon>Agaricomycotina</taxon>
        <taxon>Agaricomycetes</taxon>
        <taxon>Agaricomycetidae</taxon>
        <taxon>Boletales</taxon>
        <taxon>Suillineae</taxon>
        <taxon>Suillaceae</taxon>
        <taxon>Suillus</taxon>
    </lineage>
</organism>
<protein>
    <submittedName>
        <fullName evidence="2">Uncharacterized protein</fullName>
    </submittedName>
</protein>